<gene>
    <name evidence="3" type="ORF">M670_02073</name>
</gene>
<protein>
    <submittedName>
        <fullName evidence="3">Undecaprenyl-diphosphatase</fullName>
    </submittedName>
</protein>
<dbReference type="PANTHER" id="PTHR14969:SF58">
    <property type="entry name" value="UNDECAPRENYL-DIPHOSPHATASE BCRC"/>
    <property type="match status" value="1"/>
</dbReference>
<sequence>MDYKLFKSINQLSGRCTPIDFLMIFLSKKVRYVFAFVMIFMWFRKTSDKKAVYCAGISSGITLLINKVIKLFYYRPRPFIKHRVGILIPSKVDSSFPSKHTLLVFAISTSIFLQERLLGSIMWILSLLTGFSRIWVGHHYLTDIISSALIGSITSVMVNKAFSFCKLFSINFQKYTK</sequence>
<proteinExistence type="predicted"/>
<reference evidence="3 4" key="1">
    <citation type="submission" date="2014-04" db="EMBL/GenBank/DDBJ databases">
        <title>Draft genome sequence of Bacillus azotoformans MEV2011, a (co-) denitrifying strain unable to grow in the presence of oxygen.</title>
        <authorList>
            <person name="Nielsen M."/>
            <person name="Schreiber L."/>
            <person name="Finster K."/>
            <person name="Schramm A."/>
        </authorList>
    </citation>
    <scope>NUCLEOTIDE SEQUENCE [LARGE SCALE GENOMIC DNA]</scope>
    <source>
        <strain evidence="3 4">MEV2011</strain>
    </source>
</reference>
<feature type="domain" description="Phosphatidic acid phosphatase type 2/haloperoxidase" evidence="2">
    <location>
        <begin position="52"/>
        <end position="159"/>
    </location>
</feature>
<keyword evidence="1" id="KW-1133">Transmembrane helix</keyword>
<feature type="transmembrane region" description="Helical" evidence="1">
    <location>
        <begin position="21"/>
        <end position="44"/>
    </location>
</feature>
<dbReference type="Gene3D" id="1.20.144.10">
    <property type="entry name" value="Phosphatidic acid phosphatase type 2/haloperoxidase"/>
    <property type="match status" value="2"/>
</dbReference>
<dbReference type="InterPro" id="IPR036938">
    <property type="entry name" value="PAP2/HPO_sf"/>
</dbReference>
<feature type="transmembrane region" description="Helical" evidence="1">
    <location>
        <begin position="148"/>
        <end position="168"/>
    </location>
</feature>
<dbReference type="RefSeq" id="WP_035195435.1">
    <property type="nucleotide sequence ID" value="NZ_JJRY01000007.1"/>
</dbReference>
<accession>A0A072NMF4</accession>
<feature type="transmembrane region" description="Helical" evidence="1">
    <location>
        <begin position="50"/>
        <end position="73"/>
    </location>
</feature>
<dbReference type="GO" id="GO:0005886">
    <property type="term" value="C:plasma membrane"/>
    <property type="evidence" value="ECO:0007669"/>
    <property type="project" value="InterPro"/>
</dbReference>
<keyword evidence="1" id="KW-0472">Membrane</keyword>
<dbReference type="GeneID" id="89467591"/>
<dbReference type="SMART" id="SM00014">
    <property type="entry name" value="acidPPc"/>
    <property type="match status" value="1"/>
</dbReference>
<dbReference type="AlphaFoldDB" id="A0A072NMF4"/>
<dbReference type="InterPro" id="IPR033879">
    <property type="entry name" value="UPP_Pase"/>
</dbReference>
<comment type="caution">
    <text evidence="3">The sequence shown here is derived from an EMBL/GenBank/DDBJ whole genome shotgun (WGS) entry which is preliminary data.</text>
</comment>
<dbReference type="PANTHER" id="PTHR14969">
    <property type="entry name" value="SPHINGOSINE-1-PHOSPHATE PHOSPHOHYDROLASE"/>
    <property type="match status" value="1"/>
</dbReference>
<name>A0A072NMF4_SCHAZ</name>
<dbReference type="Proteomes" id="UP000027936">
    <property type="component" value="Unassembled WGS sequence"/>
</dbReference>
<feature type="transmembrane region" description="Helical" evidence="1">
    <location>
        <begin position="117"/>
        <end position="136"/>
    </location>
</feature>
<keyword evidence="1" id="KW-0812">Transmembrane</keyword>
<evidence type="ECO:0000313" key="4">
    <source>
        <dbReference type="Proteomes" id="UP000027936"/>
    </source>
</evidence>
<dbReference type="PATRIC" id="fig|1348973.3.peg.2006"/>
<dbReference type="EMBL" id="JJRY01000007">
    <property type="protein sequence ID" value="KEF38447.1"/>
    <property type="molecule type" value="Genomic_DNA"/>
</dbReference>
<dbReference type="Pfam" id="PF01569">
    <property type="entry name" value="PAP2"/>
    <property type="match status" value="1"/>
</dbReference>
<dbReference type="CDD" id="cd03385">
    <property type="entry name" value="PAP2_BcrC_like"/>
    <property type="match status" value="1"/>
</dbReference>
<dbReference type="GO" id="GO:0050380">
    <property type="term" value="F:undecaprenyl-diphosphatase activity"/>
    <property type="evidence" value="ECO:0007669"/>
    <property type="project" value="InterPro"/>
</dbReference>
<organism evidence="3 4">
    <name type="scientific">Schinkia azotoformans MEV2011</name>
    <dbReference type="NCBI Taxonomy" id="1348973"/>
    <lineage>
        <taxon>Bacteria</taxon>
        <taxon>Bacillati</taxon>
        <taxon>Bacillota</taxon>
        <taxon>Bacilli</taxon>
        <taxon>Bacillales</taxon>
        <taxon>Bacillaceae</taxon>
        <taxon>Calidifontibacillus/Schinkia group</taxon>
        <taxon>Schinkia</taxon>
    </lineage>
</organism>
<evidence type="ECO:0000256" key="1">
    <source>
        <dbReference type="SAM" id="Phobius"/>
    </source>
</evidence>
<dbReference type="SUPFAM" id="SSF48317">
    <property type="entry name" value="Acid phosphatase/Vanadium-dependent haloperoxidase"/>
    <property type="match status" value="1"/>
</dbReference>
<evidence type="ECO:0000313" key="3">
    <source>
        <dbReference type="EMBL" id="KEF38447.1"/>
    </source>
</evidence>
<dbReference type="OrthoDB" id="9789113at2"/>
<evidence type="ECO:0000259" key="2">
    <source>
        <dbReference type="SMART" id="SM00014"/>
    </source>
</evidence>
<dbReference type="InterPro" id="IPR000326">
    <property type="entry name" value="PAP2/HPO"/>
</dbReference>